<feature type="domain" description="AB hydrolase-1" evidence="1">
    <location>
        <begin position="100"/>
        <end position="275"/>
    </location>
</feature>
<dbReference type="PANTHER" id="PTHR43194">
    <property type="entry name" value="HYDROLASE ALPHA/BETA FOLD FAMILY"/>
    <property type="match status" value="1"/>
</dbReference>
<evidence type="ECO:0000259" key="1">
    <source>
        <dbReference type="Pfam" id="PF00561"/>
    </source>
</evidence>
<gene>
    <name evidence="2" type="ORF">LMG1861_03168</name>
</gene>
<dbReference type="InterPro" id="IPR029058">
    <property type="entry name" value="AB_hydrolase_fold"/>
</dbReference>
<dbReference type="InterPro" id="IPR050228">
    <property type="entry name" value="Carboxylesterase_BioH"/>
</dbReference>
<proteinExistence type="predicted"/>
<reference evidence="2 3" key="1">
    <citation type="submission" date="2020-04" db="EMBL/GenBank/DDBJ databases">
        <authorList>
            <person name="De Canck E."/>
        </authorList>
    </citation>
    <scope>NUCLEOTIDE SEQUENCE [LARGE SCALE GENOMIC DNA]</scope>
    <source>
        <strain evidence="2 3">LMG 1861</strain>
    </source>
</reference>
<name>A0A6S7DWN8_9BURK</name>
<dbReference type="AlphaFoldDB" id="A0A6S7DWN8"/>
<dbReference type="Gene3D" id="3.40.50.1820">
    <property type="entry name" value="alpha/beta hydrolase"/>
    <property type="match status" value="1"/>
</dbReference>
<evidence type="ECO:0000313" key="3">
    <source>
        <dbReference type="Proteomes" id="UP000494105"/>
    </source>
</evidence>
<accession>A0A6S7DWN8</accession>
<dbReference type="Pfam" id="PF00561">
    <property type="entry name" value="Abhydrolase_1"/>
    <property type="match status" value="1"/>
</dbReference>
<sequence>MLRCCAESAQALLILHNTETSGNYQSSIDFWKTLMPDIPVLLKSLRSHFLGGIEAVAGGVPMQQKQVVDNAPRLIDMNGGYSAGQLYVQEYRLAQPRHPYPVLLWHGGGMTGAQWESTPDGRPGWLWRLLQAGFDVFVSDAPERGRASWAMYPQVYDSAPIFRSKEEAWGLFRIGPPSGYAPAGQRRHPYPSQQFPVEFFDTFAKQFVPRWLTHGEMALNAYRQLLDLAGPCIVMGHSQGGGYATVLAQEYASTVKAVVALEPTGTPAAPCSALPPQLLVWGDHFGQDDTWLRYRAQTDAYWTALRAAGQRADVLDLPATGIAGNSHFCMLDRNSDQIAELIVDWLARSLD</sequence>
<dbReference type="InterPro" id="IPR000073">
    <property type="entry name" value="AB_hydrolase_1"/>
</dbReference>
<dbReference type="Proteomes" id="UP000494105">
    <property type="component" value="Unassembled WGS sequence"/>
</dbReference>
<protein>
    <recommendedName>
        <fullName evidence="1">AB hydrolase-1 domain-containing protein</fullName>
    </recommendedName>
</protein>
<organism evidence="2 3">
    <name type="scientific">Achromobacter piechaudii</name>
    <dbReference type="NCBI Taxonomy" id="72556"/>
    <lineage>
        <taxon>Bacteria</taxon>
        <taxon>Pseudomonadati</taxon>
        <taxon>Pseudomonadota</taxon>
        <taxon>Betaproteobacteria</taxon>
        <taxon>Burkholderiales</taxon>
        <taxon>Alcaligenaceae</taxon>
        <taxon>Achromobacter</taxon>
    </lineage>
</organism>
<dbReference type="PANTHER" id="PTHR43194:SF5">
    <property type="entry name" value="PIMELOYL-[ACYL-CARRIER PROTEIN] METHYL ESTER ESTERASE"/>
    <property type="match status" value="1"/>
</dbReference>
<dbReference type="CDD" id="cd12808">
    <property type="entry name" value="Esterase_713_like-1"/>
    <property type="match status" value="1"/>
</dbReference>
<dbReference type="EMBL" id="CADILD010000002">
    <property type="protein sequence ID" value="CAB3878939.1"/>
    <property type="molecule type" value="Genomic_DNA"/>
</dbReference>
<dbReference type="SUPFAM" id="SSF53474">
    <property type="entry name" value="alpha/beta-Hydrolases"/>
    <property type="match status" value="1"/>
</dbReference>
<evidence type="ECO:0000313" key="2">
    <source>
        <dbReference type="EMBL" id="CAB3878939.1"/>
    </source>
</evidence>